<name>A0A6N2S824_9FIRM</name>
<proteinExistence type="predicted"/>
<reference evidence="3" key="1">
    <citation type="submission" date="2019-11" db="EMBL/GenBank/DDBJ databases">
        <authorList>
            <person name="Feng L."/>
        </authorList>
    </citation>
    <scope>NUCLEOTIDE SEQUENCE</scope>
    <source>
        <strain evidence="3">CbolteaeLFYP116</strain>
    </source>
</reference>
<dbReference type="InterPro" id="IPR032816">
    <property type="entry name" value="VTT_dom"/>
</dbReference>
<evidence type="ECO:0000313" key="3">
    <source>
        <dbReference type="EMBL" id="VYS87600.1"/>
    </source>
</evidence>
<feature type="transmembrane region" description="Helical" evidence="1">
    <location>
        <begin position="100"/>
        <end position="125"/>
    </location>
</feature>
<keyword evidence="1" id="KW-1133">Transmembrane helix</keyword>
<sequence length="257" mass="28890">MDDRTAIWNKKKNKKQNKMQNIKPVLFAGLILTAVVCNHIFDWSSRAGGKDILEFLGRMAQEHMAAAILAYTAVTVIGCVVLTLPGVTFAILAGLLFGPVLGTVCCTVAATLGAMAAFLAGRFFLKDSIKPVVMRNKYLKKWLFDESGNNELFVLMITRLVPLFPYNLQNFAYGVTDIPFWTYSVYSFVFMLPGTAMYTVGTAGLAHRENRVLYFFITVVLASAVIGLGVFFKKRYVLQESEERLEDEREIQDKRQR</sequence>
<evidence type="ECO:0000259" key="2">
    <source>
        <dbReference type="Pfam" id="PF09335"/>
    </source>
</evidence>
<feature type="transmembrane region" description="Helical" evidence="1">
    <location>
        <begin position="68"/>
        <end position="93"/>
    </location>
</feature>
<keyword evidence="1" id="KW-0812">Transmembrane</keyword>
<feature type="transmembrane region" description="Helical" evidence="1">
    <location>
        <begin position="212"/>
        <end position="232"/>
    </location>
</feature>
<evidence type="ECO:0000256" key="1">
    <source>
        <dbReference type="SAM" id="Phobius"/>
    </source>
</evidence>
<dbReference type="Pfam" id="PF09335">
    <property type="entry name" value="VTT_dom"/>
    <property type="match status" value="1"/>
</dbReference>
<dbReference type="EMBL" id="CACRTF010000009">
    <property type="protein sequence ID" value="VYS87600.1"/>
    <property type="molecule type" value="Genomic_DNA"/>
</dbReference>
<dbReference type="AlphaFoldDB" id="A0A6N2S824"/>
<organism evidence="3">
    <name type="scientific">Enterocloster bolteae</name>
    <dbReference type="NCBI Taxonomy" id="208479"/>
    <lineage>
        <taxon>Bacteria</taxon>
        <taxon>Bacillati</taxon>
        <taxon>Bacillota</taxon>
        <taxon>Clostridia</taxon>
        <taxon>Lachnospirales</taxon>
        <taxon>Lachnospiraceae</taxon>
        <taxon>Enterocloster</taxon>
    </lineage>
</organism>
<dbReference type="PANTHER" id="PTHR46826">
    <property type="match status" value="1"/>
</dbReference>
<dbReference type="PANTHER" id="PTHR46826:SF1">
    <property type="entry name" value="TVP38_TMEM64 FAMILY MEMBRANE PROTEIN YDJX"/>
    <property type="match status" value="1"/>
</dbReference>
<feature type="domain" description="VTT" evidence="2">
    <location>
        <begin position="84"/>
        <end position="200"/>
    </location>
</feature>
<feature type="transmembrane region" description="Helical" evidence="1">
    <location>
        <begin position="21"/>
        <end position="41"/>
    </location>
</feature>
<protein>
    <submittedName>
        <fullName evidence="3">SNARE associated Golgi protein</fullName>
    </submittedName>
</protein>
<feature type="transmembrane region" description="Helical" evidence="1">
    <location>
        <begin position="180"/>
        <end position="200"/>
    </location>
</feature>
<gene>
    <name evidence="3" type="ORF">CBLFYP116_00991</name>
</gene>
<accession>A0A6N2S824</accession>
<dbReference type="InterPro" id="IPR053240">
    <property type="entry name" value="VTT_domain"/>
</dbReference>
<keyword evidence="1" id="KW-0472">Membrane</keyword>